<dbReference type="Pfam" id="PF00069">
    <property type="entry name" value="Pkinase"/>
    <property type="match status" value="1"/>
</dbReference>
<evidence type="ECO:0000259" key="1">
    <source>
        <dbReference type="PROSITE" id="PS50011"/>
    </source>
</evidence>
<dbReference type="InterPro" id="IPR011009">
    <property type="entry name" value="Kinase-like_dom_sf"/>
</dbReference>
<feature type="domain" description="Protein kinase" evidence="1">
    <location>
        <begin position="29"/>
        <end position="211"/>
    </location>
</feature>
<name>C7P6C9_METFA</name>
<dbReference type="GO" id="GO:0005524">
    <property type="term" value="F:ATP binding"/>
    <property type="evidence" value="ECO:0007669"/>
    <property type="project" value="InterPro"/>
</dbReference>
<dbReference type="AlphaFoldDB" id="C7P6C9"/>
<keyword evidence="2" id="KW-0418">Kinase</keyword>
<dbReference type="eggNOG" id="arCOG01182">
    <property type="taxonomic scope" value="Archaea"/>
</dbReference>
<dbReference type="RefSeq" id="WP_015790851.1">
    <property type="nucleotide sequence ID" value="NC_013156.1"/>
</dbReference>
<dbReference type="KEGG" id="mfe:Mefer_0274"/>
<evidence type="ECO:0000313" key="3">
    <source>
        <dbReference type="Proteomes" id="UP000001495"/>
    </source>
</evidence>
<protein>
    <submittedName>
        <fullName evidence="2">Tyrosine protein kinase</fullName>
    </submittedName>
</protein>
<proteinExistence type="predicted"/>
<dbReference type="EMBL" id="CP001696">
    <property type="protein sequence ID" value="ACV24111.1"/>
    <property type="molecule type" value="Genomic_DNA"/>
</dbReference>
<dbReference type="PROSITE" id="PS50011">
    <property type="entry name" value="PROTEIN_KINASE_DOM"/>
    <property type="match status" value="1"/>
</dbReference>
<dbReference type="SUPFAM" id="SSF56112">
    <property type="entry name" value="Protein kinase-like (PK-like)"/>
    <property type="match status" value="1"/>
</dbReference>
<dbReference type="HOGENOM" id="CLU_095575_1_0_2"/>
<keyword evidence="2" id="KW-0808">Transferase</keyword>
<dbReference type="STRING" id="573064.Mefer_0274"/>
<dbReference type="InterPro" id="IPR052396">
    <property type="entry name" value="Meiotic_Drive_Suppr_Kinase"/>
</dbReference>
<organism evidence="2 3">
    <name type="scientific">Methanocaldococcus fervens (strain DSM 4213 / JCM 15782 / AG86)</name>
    <name type="common">Methanococcus fervens</name>
    <dbReference type="NCBI Taxonomy" id="573064"/>
    <lineage>
        <taxon>Archaea</taxon>
        <taxon>Methanobacteriati</taxon>
        <taxon>Methanobacteriota</taxon>
        <taxon>Methanomada group</taxon>
        <taxon>Methanococci</taxon>
        <taxon>Methanococcales</taxon>
        <taxon>Methanocaldococcaceae</taxon>
        <taxon>Methanocaldococcus</taxon>
    </lineage>
</organism>
<dbReference type="Gene3D" id="1.10.510.10">
    <property type="entry name" value="Transferase(Phosphotransferase) domain 1"/>
    <property type="match status" value="1"/>
</dbReference>
<keyword evidence="3" id="KW-1185">Reference proteome</keyword>
<dbReference type="GeneID" id="8364939"/>
<dbReference type="PANTHER" id="PTHR37171:SF1">
    <property type="entry name" value="SERINE_THREONINE-PROTEIN KINASE YRZF-RELATED"/>
    <property type="match status" value="1"/>
</dbReference>
<dbReference type="GO" id="GO:0004672">
    <property type="term" value="F:protein kinase activity"/>
    <property type="evidence" value="ECO:0007669"/>
    <property type="project" value="InterPro"/>
</dbReference>
<dbReference type="InterPro" id="IPR000719">
    <property type="entry name" value="Prot_kinase_dom"/>
</dbReference>
<dbReference type="Proteomes" id="UP000001495">
    <property type="component" value="Chromosome"/>
</dbReference>
<gene>
    <name evidence="2" type="ordered locus">Mefer_0274</name>
</gene>
<evidence type="ECO:0000313" key="2">
    <source>
        <dbReference type="EMBL" id="ACV24111.1"/>
    </source>
</evidence>
<reference evidence="2" key="1">
    <citation type="submission" date="2009-08" db="EMBL/GenBank/DDBJ databases">
        <title>Complete sequence of chromosome of Methanocaldococcus fervens AG86.</title>
        <authorList>
            <consortium name="US DOE Joint Genome Institute"/>
            <person name="Lucas S."/>
            <person name="Copeland A."/>
            <person name="Lapidus A."/>
            <person name="Glavina del Rio T."/>
            <person name="Tice H."/>
            <person name="Bruce D."/>
            <person name="Goodwin L."/>
            <person name="Pitluck S."/>
            <person name="Chertkov O."/>
            <person name="Detter J.C."/>
            <person name="Han C."/>
            <person name="Tapia R."/>
            <person name="Larimer F."/>
            <person name="Land M."/>
            <person name="Hauser L."/>
            <person name="Kyrpides N."/>
            <person name="Ovchinnikova G."/>
            <person name="Lupa-Sieprawska M."/>
            <person name="Whitman W.B."/>
        </authorList>
    </citation>
    <scope>NUCLEOTIDE SEQUENCE [LARGE SCALE GENOMIC DNA]</scope>
    <source>
        <strain evidence="2">AG86</strain>
    </source>
</reference>
<dbReference type="PANTHER" id="PTHR37171">
    <property type="entry name" value="SERINE/THREONINE-PROTEIN KINASE YRZF-RELATED"/>
    <property type="match status" value="1"/>
</dbReference>
<sequence>MAIKKEILKKIPENILNKEVINKLENKGVEIIDVLGKGHRGVVLKGIYNNKEVAIKIPRTDSPKNTIENEAKILKYLENYNIAPKVYKYGRDYLIMEFIDGEELKSAVEKLDKNRLLKVVEDILKITLKLDMLGIEHKEIQGGRHFLVTDKKTYIIDFDKAKEKKTTRNFTGAVALLFGEGKLARTIREKLNIGMDEIKFIREFAKTYKKL</sequence>
<accession>C7P6C9</accession>